<evidence type="ECO:0000313" key="14">
    <source>
        <dbReference type="Proteomes" id="UP000053317"/>
    </source>
</evidence>
<dbReference type="PROSITE" id="PS00028">
    <property type="entry name" value="ZINC_FINGER_C2H2_1"/>
    <property type="match status" value="2"/>
</dbReference>
<feature type="compositionally biased region" description="Basic residues" evidence="11">
    <location>
        <begin position="387"/>
        <end position="399"/>
    </location>
</feature>
<reference evidence="13 14" key="1">
    <citation type="submission" date="2015-05" db="EMBL/GenBank/DDBJ databases">
        <title>Distinctive expansion of gene families associated with plant cell wall degradation and secondary metabolism in the genomes of grapevine trunk pathogens.</title>
        <authorList>
            <person name="Lawrence D.P."/>
            <person name="Travadon R."/>
            <person name="Rolshausen P.E."/>
            <person name="Baumgartner K."/>
        </authorList>
    </citation>
    <scope>NUCLEOTIDE SEQUENCE [LARGE SCALE GENOMIC DNA]</scope>
    <source>
        <strain evidence="13">UCRPC4</strain>
    </source>
</reference>
<evidence type="ECO:0000313" key="13">
    <source>
        <dbReference type="EMBL" id="KKY19526.1"/>
    </source>
</evidence>
<dbReference type="EMBL" id="LCWF01000107">
    <property type="protein sequence ID" value="KKY19526.1"/>
    <property type="molecule type" value="Genomic_DNA"/>
</dbReference>
<dbReference type="FunFam" id="3.30.160.60:FF:000464">
    <property type="entry name" value="Zinc finger and SCAN domain containing 25"/>
    <property type="match status" value="1"/>
</dbReference>
<dbReference type="PANTHER" id="PTHR40626:SF11">
    <property type="entry name" value="ZINC FINGER PROTEIN YPR022C"/>
    <property type="match status" value="1"/>
</dbReference>
<dbReference type="GO" id="GO:0008270">
    <property type="term" value="F:zinc ion binding"/>
    <property type="evidence" value="ECO:0007669"/>
    <property type="project" value="UniProtKB-KW"/>
</dbReference>
<dbReference type="Proteomes" id="UP000053317">
    <property type="component" value="Unassembled WGS sequence"/>
</dbReference>
<dbReference type="GO" id="GO:0005634">
    <property type="term" value="C:nucleus"/>
    <property type="evidence" value="ECO:0007669"/>
    <property type="project" value="UniProtKB-SubCell"/>
</dbReference>
<evidence type="ECO:0000256" key="7">
    <source>
        <dbReference type="ARBA" id="ARBA00023015"/>
    </source>
</evidence>
<evidence type="ECO:0000256" key="4">
    <source>
        <dbReference type="ARBA" id="ARBA00022737"/>
    </source>
</evidence>
<feature type="domain" description="C2H2-type" evidence="12">
    <location>
        <begin position="472"/>
        <end position="500"/>
    </location>
</feature>
<keyword evidence="3" id="KW-0479">Metal-binding</keyword>
<feature type="compositionally biased region" description="Low complexity" evidence="11">
    <location>
        <begin position="564"/>
        <end position="578"/>
    </location>
</feature>
<keyword evidence="9" id="KW-0539">Nucleus</keyword>
<feature type="region of interest" description="Disordered" evidence="11">
    <location>
        <begin position="564"/>
        <end position="606"/>
    </location>
</feature>
<evidence type="ECO:0000256" key="10">
    <source>
        <dbReference type="PROSITE-ProRule" id="PRU00042"/>
    </source>
</evidence>
<feature type="compositionally biased region" description="Low complexity" evidence="11">
    <location>
        <begin position="416"/>
        <end position="432"/>
    </location>
</feature>
<dbReference type="FunFam" id="3.30.160.60:FF:000141">
    <property type="entry name" value="C2H2 zinc finger protein"/>
    <property type="match status" value="1"/>
</dbReference>
<feature type="domain" description="C2H2-type" evidence="12">
    <location>
        <begin position="501"/>
        <end position="523"/>
    </location>
</feature>
<comment type="subcellular location">
    <subcellularLocation>
        <location evidence="1">Nucleus</location>
    </subcellularLocation>
</comment>
<evidence type="ECO:0000256" key="1">
    <source>
        <dbReference type="ARBA" id="ARBA00004123"/>
    </source>
</evidence>
<dbReference type="AlphaFoldDB" id="A0A0G2EB44"/>
<evidence type="ECO:0000259" key="12">
    <source>
        <dbReference type="PROSITE" id="PS50157"/>
    </source>
</evidence>
<gene>
    <name evidence="13" type="ORF">UCRPC4_g04509</name>
</gene>
<dbReference type="InterPro" id="IPR013087">
    <property type="entry name" value="Znf_C2H2_type"/>
</dbReference>
<evidence type="ECO:0000256" key="3">
    <source>
        <dbReference type="ARBA" id="ARBA00022723"/>
    </source>
</evidence>
<feature type="compositionally biased region" description="Basic residues" evidence="11">
    <location>
        <begin position="596"/>
        <end position="606"/>
    </location>
</feature>
<reference evidence="13 14" key="2">
    <citation type="submission" date="2015-05" db="EMBL/GenBank/DDBJ databases">
        <authorList>
            <person name="Morales-Cruz A."/>
            <person name="Amrine K.C."/>
            <person name="Cantu D."/>
        </authorList>
    </citation>
    <scope>NUCLEOTIDE SEQUENCE [LARGE SCALE GENOMIC DNA]</scope>
    <source>
        <strain evidence="13">UCRPC4</strain>
    </source>
</reference>
<feature type="region of interest" description="Disordered" evidence="11">
    <location>
        <begin position="365"/>
        <end position="466"/>
    </location>
</feature>
<evidence type="ECO:0000256" key="9">
    <source>
        <dbReference type="ARBA" id="ARBA00023242"/>
    </source>
</evidence>
<sequence>MESPYGLPAQMQGHPAYMVYSSEHDQHHDKPGHFHMHAYPPYPPHMHPQYAYGPIAVPMAPSSFPQQLQPQMHFAAPMNMTPIASPQPHQRKPMILIQSTNSPSLMPIDTRVGDTYCLPSTPPLSSAGSTMSSPPSSYGALPTPTNGENVFGHEFFEGVKEGCEVDVHSEILANVDWSRAGSPPMTPAGASISVSDSLLSANISCPSLSPSPSPAPQNFNNAATSPAPSATNSFCDPRKLTVDSATEPAVILTTATEFPPLPVLCVEDEDSKFTLEISPTLPQPHQEHEESDLITKVTEAAPELPAFTVSADFDSEDEFEGFVNFAPTENAIYYGDKRQRVSTLSSISEEDFLLEESFDDLEDTDTFVSAGLPSPPNSETTCEAAPKPKRKANSRKMKKSISPADADADTGANGQETSTQNESSKSSSQPPKSGDDHSSSQPPHDHDNPVLQPQVNRRGRKQSLTEDPTKTFVCNICNRRFRRQEHLKRHYRSLHTHDKPFECTDCGKKFSRSDNLAQHARTHGTGAMVLSVLGDDCAPRYSMPFDQETHDLGHTLYEAAVAAAARSTSGSVSSGAVTDSEGSAHESDSPTTSEKKGKKRKKDESS</sequence>
<dbReference type="Pfam" id="PF00096">
    <property type="entry name" value="zf-C2H2"/>
    <property type="match status" value="2"/>
</dbReference>
<dbReference type="OrthoDB" id="654211at2759"/>
<dbReference type="GO" id="GO:0000785">
    <property type="term" value="C:chromatin"/>
    <property type="evidence" value="ECO:0007669"/>
    <property type="project" value="TreeGrafter"/>
</dbReference>
<dbReference type="Gene3D" id="3.30.160.60">
    <property type="entry name" value="Classic Zinc Finger"/>
    <property type="match status" value="2"/>
</dbReference>
<comment type="caution">
    <text evidence="13">The sequence shown here is derived from an EMBL/GenBank/DDBJ whole genome shotgun (WGS) entry which is preliminary data.</text>
</comment>
<dbReference type="SMART" id="SM00355">
    <property type="entry name" value="ZnF_C2H2"/>
    <property type="match status" value="2"/>
</dbReference>
<dbReference type="PANTHER" id="PTHR40626">
    <property type="entry name" value="MIP31509P"/>
    <property type="match status" value="1"/>
</dbReference>
<dbReference type="GO" id="GO:0000978">
    <property type="term" value="F:RNA polymerase II cis-regulatory region sequence-specific DNA binding"/>
    <property type="evidence" value="ECO:0007669"/>
    <property type="project" value="InterPro"/>
</dbReference>
<dbReference type="InterPro" id="IPR036236">
    <property type="entry name" value="Znf_C2H2_sf"/>
</dbReference>
<dbReference type="PROSITE" id="PS50157">
    <property type="entry name" value="ZINC_FINGER_C2H2_2"/>
    <property type="match status" value="2"/>
</dbReference>
<proteinExistence type="inferred from homology"/>
<organism evidence="13 14">
    <name type="scientific">Phaeomoniella chlamydospora</name>
    <name type="common">Phaeoacremonium chlamydosporum</name>
    <dbReference type="NCBI Taxonomy" id="158046"/>
    <lineage>
        <taxon>Eukaryota</taxon>
        <taxon>Fungi</taxon>
        <taxon>Dikarya</taxon>
        <taxon>Ascomycota</taxon>
        <taxon>Pezizomycotina</taxon>
        <taxon>Eurotiomycetes</taxon>
        <taxon>Chaetothyriomycetidae</taxon>
        <taxon>Phaeomoniellales</taxon>
        <taxon>Phaeomoniellaceae</taxon>
        <taxon>Phaeomoniella</taxon>
    </lineage>
</organism>
<comment type="similarity">
    <text evidence="2">Belongs to the krueppel C2H2-type zinc-finger protein family.</text>
</comment>
<dbReference type="InterPro" id="IPR051059">
    <property type="entry name" value="VerF-like"/>
</dbReference>
<evidence type="ECO:0000256" key="8">
    <source>
        <dbReference type="ARBA" id="ARBA00023163"/>
    </source>
</evidence>
<evidence type="ECO:0000256" key="6">
    <source>
        <dbReference type="ARBA" id="ARBA00022833"/>
    </source>
</evidence>
<keyword evidence="6" id="KW-0862">Zinc</keyword>
<evidence type="ECO:0000256" key="2">
    <source>
        <dbReference type="ARBA" id="ARBA00006991"/>
    </source>
</evidence>
<accession>A0A0G2EB44</accession>
<feature type="compositionally biased region" description="Basic and acidic residues" evidence="11">
    <location>
        <begin position="433"/>
        <end position="448"/>
    </location>
</feature>
<evidence type="ECO:0000256" key="5">
    <source>
        <dbReference type="ARBA" id="ARBA00022771"/>
    </source>
</evidence>
<protein>
    <submittedName>
        <fullName evidence="13">Putative c2h2 transcription factor</fullName>
    </submittedName>
</protein>
<keyword evidence="4" id="KW-0677">Repeat</keyword>
<evidence type="ECO:0000256" key="11">
    <source>
        <dbReference type="SAM" id="MobiDB-lite"/>
    </source>
</evidence>
<keyword evidence="8" id="KW-0804">Transcription</keyword>
<dbReference type="GO" id="GO:0000981">
    <property type="term" value="F:DNA-binding transcription factor activity, RNA polymerase II-specific"/>
    <property type="evidence" value="ECO:0007669"/>
    <property type="project" value="InterPro"/>
</dbReference>
<name>A0A0G2EB44_PHACM</name>
<keyword evidence="14" id="KW-1185">Reference proteome</keyword>
<keyword evidence="7" id="KW-0805">Transcription regulation</keyword>
<dbReference type="SUPFAM" id="SSF57667">
    <property type="entry name" value="beta-beta-alpha zinc fingers"/>
    <property type="match status" value="1"/>
</dbReference>
<keyword evidence="5 10" id="KW-0863">Zinc-finger</keyword>